<dbReference type="Gene3D" id="3.50.50.60">
    <property type="entry name" value="FAD/NAD(P)-binding domain"/>
    <property type="match status" value="1"/>
</dbReference>
<evidence type="ECO:0000256" key="1">
    <source>
        <dbReference type="ARBA" id="ARBA00001974"/>
    </source>
</evidence>
<reference evidence="5 6" key="1">
    <citation type="submission" date="2024-09" db="EMBL/GenBank/DDBJ databases">
        <authorList>
            <person name="Lee S.D."/>
        </authorList>
    </citation>
    <scope>NUCLEOTIDE SEQUENCE [LARGE SCALE GENOMIC DNA]</scope>
    <source>
        <strain evidence="5 6">N1-1</strain>
    </source>
</reference>
<keyword evidence="6" id="KW-1185">Reference proteome</keyword>
<comment type="caution">
    <text evidence="5">The sequence shown here is derived from an EMBL/GenBank/DDBJ whole genome shotgun (WGS) entry which is preliminary data.</text>
</comment>
<dbReference type="Pfam" id="PF21274">
    <property type="entry name" value="Rng_hyd_C"/>
    <property type="match status" value="1"/>
</dbReference>
<accession>A0ABV6V425</accession>
<keyword evidence="2" id="KW-0285">Flavoprotein</keyword>
<comment type="cofactor">
    <cofactor evidence="1">
        <name>FAD</name>
        <dbReference type="ChEBI" id="CHEBI:57692"/>
    </cofactor>
</comment>
<feature type="domain" description="FAD-binding" evidence="4">
    <location>
        <begin position="3"/>
        <end position="353"/>
    </location>
</feature>
<dbReference type="PANTHER" id="PTHR43004">
    <property type="entry name" value="TRK SYSTEM POTASSIUM UPTAKE PROTEIN"/>
    <property type="match status" value="1"/>
</dbReference>
<dbReference type="InterPro" id="IPR050641">
    <property type="entry name" value="RIFMO-like"/>
</dbReference>
<gene>
    <name evidence="5" type="ORF">ACEZDG_04215</name>
</gene>
<dbReference type="Proteomes" id="UP001592582">
    <property type="component" value="Unassembled WGS sequence"/>
</dbReference>
<dbReference type="InterPro" id="IPR036188">
    <property type="entry name" value="FAD/NAD-bd_sf"/>
</dbReference>
<dbReference type="SUPFAM" id="SSF51905">
    <property type="entry name" value="FAD/NAD(P)-binding domain"/>
    <property type="match status" value="1"/>
</dbReference>
<evidence type="ECO:0000313" key="6">
    <source>
        <dbReference type="Proteomes" id="UP001592582"/>
    </source>
</evidence>
<proteinExistence type="predicted"/>
<dbReference type="EMBL" id="JBHEZX010000002">
    <property type="protein sequence ID" value="MFC1408477.1"/>
    <property type="molecule type" value="Genomic_DNA"/>
</dbReference>
<keyword evidence="5" id="KW-0560">Oxidoreductase</keyword>
<dbReference type="PANTHER" id="PTHR43004:SF19">
    <property type="entry name" value="BINDING MONOOXYGENASE, PUTATIVE (JCVI)-RELATED"/>
    <property type="match status" value="1"/>
</dbReference>
<evidence type="ECO:0000313" key="5">
    <source>
        <dbReference type="EMBL" id="MFC1408477.1"/>
    </source>
</evidence>
<organism evidence="5 6">
    <name type="scientific">Streptacidiphilus alkalitolerans</name>
    <dbReference type="NCBI Taxonomy" id="3342712"/>
    <lineage>
        <taxon>Bacteria</taxon>
        <taxon>Bacillati</taxon>
        <taxon>Actinomycetota</taxon>
        <taxon>Actinomycetes</taxon>
        <taxon>Kitasatosporales</taxon>
        <taxon>Streptomycetaceae</taxon>
        <taxon>Streptacidiphilus</taxon>
    </lineage>
</organism>
<dbReference type="PRINTS" id="PR00420">
    <property type="entry name" value="RNGMNOXGNASE"/>
</dbReference>
<keyword evidence="3" id="KW-0274">FAD</keyword>
<dbReference type="RefSeq" id="WP_380502393.1">
    <property type="nucleotide sequence ID" value="NZ_JBHEZX010000002.1"/>
</dbReference>
<dbReference type="Pfam" id="PF01494">
    <property type="entry name" value="FAD_binding_3"/>
    <property type="match status" value="1"/>
</dbReference>
<keyword evidence="5" id="KW-0503">Monooxygenase</keyword>
<name>A0ABV6V425_9ACTN</name>
<dbReference type="GO" id="GO:0004497">
    <property type="term" value="F:monooxygenase activity"/>
    <property type="evidence" value="ECO:0007669"/>
    <property type="project" value="UniProtKB-KW"/>
</dbReference>
<sequence length="527" mass="56276">MADYQVVIAGGGPVGLAAAVELGRRGIHVLVIEPRVTVSHARPRCKTVNARSMEHLRRWGLADELRKRAPLSTDWSQDVVFCTSLTGRELSRFSGVLGLVAEGDRFPELGQQAPQYVLEELLRDSVGDLPSCELRTGLAVTDLQQDAAGVTVTATDTHGTSTRVTAEYLIGCDGPRSAVRPLIGAAYDGEHALRPNFGMVFQAPGLSELVPHGPAVHYWVINPDAPALLGPLDREGTWWMIAFGADAETGARDAGQLIDAATGTTTGAVILSTDPWTARMQIADRMRDRRVFLAGDAAHLNPPLGGHGLNTGLGDAVDLGWKLAAVLDGWGGPALLDSYAGERRPIQERVIREATANMAVTSAELLADNLDAADEDGERARLTAGERIQATKRAEFHSLDLVLDIRIEESPVIAHNPSALAGSRLPHAWLDGQSLYDDLGSGFTLLVLADLAASEAVRIGQAAHSRGVPLSTVNLSGHHLRDRYGADLVLVRPDQYVAWADDLAPEPARLIDLLRGECPVATQGATT</sequence>
<evidence type="ECO:0000256" key="3">
    <source>
        <dbReference type="ARBA" id="ARBA00022827"/>
    </source>
</evidence>
<dbReference type="Gene3D" id="3.40.30.120">
    <property type="match status" value="1"/>
</dbReference>
<dbReference type="NCBIfam" id="NF004780">
    <property type="entry name" value="PRK06126.1"/>
    <property type="match status" value="1"/>
</dbReference>
<evidence type="ECO:0000259" key="4">
    <source>
        <dbReference type="Pfam" id="PF01494"/>
    </source>
</evidence>
<dbReference type="Gene3D" id="3.30.9.10">
    <property type="entry name" value="D-Amino Acid Oxidase, subunit A, domain 2"/>
    <property type="match status" value="1"/>
</dbReference>
<dbReference type="InterPro" id="IPR002938">
    <property type="entry name" value="FAD-bd"/>
</dbReference>
<evidence type="ECO:0000256" key="2">
    <source>
        <dbReference type="ARBA" id="ARBA00022630"/>
    </source>
</evidence>
<protein>
    <submittedName>
        <fullName evidence="5">FAD-dependent monooxygenase</fullName>
    </submittedName>
</protein>